<dbReference type="PANTHER" id="PTHR44163">
    <property type="entry name" value="U3 SMALL NUCLEOLAR RNA-ASSOCIATED PROTEIN 4 HOMOLOG"/>
    <property type="match status" value="1"/>
</dbReference>
<dbReference type="Pfam" id="PF00400">
    <property type="entry name" value="WD40"/>
    <property type="match status" value="1"/>
</dbReference>
<dbReference type="GO" id="GO:0034455">
    <property type="term" value="C:t-UTP complex"/>
    <property type="evidence" value="ECO:0007669"/>
    <property type="project" value="TreeGrafter"/>
</dbReference>
<keyword evidence="1" id="KW-0853">WD repeat</keyword>
<dbReference type="EMBL" id="GBYB01001225">
    <property type="protein sequence ID" value="JAG70992.1"/>
    <property type="molecule type" value="Transcribed_RNA"/>
</dbReference>
<dbReference type="SUPFAM" id="SSF50978">
    <property type="entry name" value="WD40 repeat-like"/>
    <property type="match status" value="2"/>
</dbReference>
<dbReference type="GO" id="GO:0000462">
    <property type="term" value="P:maturation of SSU-rRNA from tricistronic rRNA transcript (SSU-rRNA, 5.8S rRNA, LSU-rRNA)"/>
    <property type="evidence" value="ECO:0007669"/>
    <property type="project" value="InterPro"/>
</dbReference>
<dbReference type="AlphaFoldDB" id="A0A0C9R341"/>
<evidence type="ECO:0000256" key="2">
    <source>
        <dbReference type="ARBA" id="ARBA00022737"/>
    </source>
</evidence>
<dbReference type="PANTHER" id="PTHR44163:SF1">
    <property type="entry name" value="U3 SMALL NUCLEOLAR RNA-ASSOCIATED PROTEIN 4 HOMOLOG"/>
    <property type="match status" value="1"/>
</dbReference>
<dbReference type="InterPro" id="IPR046351">
    <property type="entry name" value="UTP4"/>
</dbReference>
<reference evidence="4" key="1">
    <citation type="submission" date="2015-01" db="EMBL/GenBank/DDBJ databases">
        <title>Transcriptome Assembly of Fopius arisanus.</title>
        <authorList>
            <person name="Geib S."/>
        </authorList>
    </citation>
    <scope>NUCLEOTIDE SEQUENCE</scope>
</reference>
<proteinExistence type="predicted"/>
<dbReference type="InterPro" id="IPR015943">
    <property type="entry name" value="WD40/YVTN_repeat-like_dom_sf"/>
</dbReference>
<gene>
    <name evidence="4" type="primary">CIRH1A_1</name>
    <name evidence="3" type="synonym">CIRH1A_0</name>
    <name evidence="4" type="ORF">g.24729</name>
    <name evidence="3" type="ORF">g.24730</name>
</gene>
<dbReference type="GO" id="GO:0030686">
    <property type="term" value="C:90S preribosome"/>
    <property type="evidence" value="ECO:0007669"/>
    <property type="project" value="InterPro"/>
</dbReference>
<dbReference type="GO" id="GO:0032040">
    <property type="term" value="C:small-subunit processome"/>
    <property type="evidence" value="ECO:0007669"/>
    <property type="project" value="TreeGrafter"/>
</dbReference>
<dbReference type="PROSITE" id="PS00678">
    <property type="entry name" value="WD_REPEATS_1"/>
    <property type="match status" value="1"/>
</dbReference>
<name>A0A0C9R341_9HYME</name>
<sequence length="692" mass="78075">MTVCKIHHVKFYNLAPRAITCFSYEKESKKLALSRNDNTIEIWNICQTAFLEGSIAGTARNSIESLLWIGRHRLISTGLLGFITEYDLISAKAKYSTAVTGGAAWCLDVNPLRTRIAVGTEDGYVNTFTITQDGLLYEKIFDKQKGRILCLKWDNTGDMIFTGSNDTVRVWNANSGHAIYKMMTGRKQIKNETIVWCLGVTNENNLISGDSRGVLSVWDSATGTLIESHESHTADILCLAVAEDSNVIYIAGIDPVIRSFSKVLLKSSGRSQWVKGIERRLHIHDVRALVEADGKLYSAGVDGYLAQSSYPPKNLVKYPPLLANPCVSLCTKSRSILLRYPNYLELWRLGLLNTADSTAKNGHINEKSGMIYQLEEEPIKLLELRTKKNEAIISYAISKDSKMIIYSTDTHVRVFNFDIVEGEAMLTKNETQLGLERIQMMKFSPNDKFLVTINNENGVTEMKLFEIDKTILRPKYSFNSEKHKLKCIGLVCFSSDSKLLICGDLEGRVVVYTVDDSDRGLGNKAWALPIYHYPATAMAVQRGTNNLVIVYADHKIIEYDLSRRRYTDFSNNLQTRVPNHWLTRSFPIVNITFNPNDDNVIILHDDTTIYIIQKNKFIDGGVKLARIDNNEDDSNSTLSSQGQYNFQVIKKYKHLVHLEWQKSDELVAVVVDPLSFTEKLPPALKQKSFASS</sequence>
<protein>
    <submittedName>
        <fullName evidence="3">CIRH1A_0 protein</fullName>
    </submittedName>
    <submittedName>
        <fullName evidence="4">CIRH1A_1 protein</fullName>
    </submittedName>
</protein>
<dbReference type="InterPro" id="IPR036322">
    <property type="entry name" value="WD40_repeat_dom_sf"/>
</dbReference>
<dbReference type="Gene3D" id="2.130.10.10">
    <property type="entry name" value="YVTN repeat-like/Quinoprotein amine dehydrogenase"/>
    <property type="match status" value="3"/>
</dbReference>
<keyword evidence="2" id="KW-0677">Repeat</keyword>
<organism evidence="4">
    <name type="scientific">Fopius arisanus</name>
    <dbReference type="NCBI Taxonomy" id="64838"/>
    <lineage>
        <taxon>Eukaryota</taxon>
        <taxon>Metazoa</taxon>
        <taxon>Ecdysozoa</taxon>
        <taxon>Arthropoda</taxon>
        <taxon>Hexapoda</taxon>
        <taxon>Insecta</taxon>
        <taxon>Pterygota</taxon>
        <taxon>Neoptera</taxon>
        <taxon>Endopterygota</taxon>
        <taxon>Hymenoptera</taxon>
        <taxon>Apocrita</taxon>
        <taxon>Ichneumonoidea</taxon>
        <taxon>Braconidae</taxon>
        <taxon>Opiinae</taxon>
        <taxon>Fopius</taxon>
    </lineage>
</organism>
<dbReference type="SMART" id="SM00320">
    <property type="entry name" value="WD40"/>
    <property type="match status" value="7"/>
</dbReference>
<accession>A0A0C9R341</accession>
<evidence type="ECO:0000313" key="3">
    <source>
        <dbReference type="EMBL" id="JAG70992.1"/>
    </source>
</evidence>
<evidence type="ECO:0000256" key="1">
    <source>
        <dbReference type="ARBA" id="ARBA00022574"/>
    </source>
</evidence>
<dbReference type="EMBL" id="GBYB01001226">
    <property type="protein sequence ID" value="JAG70993.1"/>
    <property type="molecule type" value="Transcribed_RNA"/>
</dbReference>
<dbReference type="GO" id="GO:0003723">
    <property type="term" value="F:RNA binding"/>
    <property type="evidence" value="ECO:0007669"/>
    <property type="project" value="TreeGrafter"/>
</dbReference>
<dbReference type="InterPro" id="IPR001680">
    <property type="entry name" value="WD40_rpt"/>
</dbReference>
<evidence type="ECO:0000313" key="4">
    <source>
        <dbReference type="EMBL" id="JAG70993.1"/>
    </source>
</evidence>
<dbReference type="InterPro" id="IPR019775">
    <property type="entry name" value="WD40_repeat_CS"/>
</dbReference>